<keyword evidence="3" id="KW-1185">Reference proteome</keyword>
<dbReference type="Proteomes" id="UP000287394">
    <property type="component" value="Chromosome"/>
</dbReference>
<dbReference type="KEGG" id="ccot:CCAX7_19020"/>
<evidence type="ECO:0000256" key="1">
    <source>
        <dbReference type="SAM" id="MobiDB-lite"/>
    </source>
</evidence>
<dbReference type="AlphaFoldDB" id="A0A9N7L1R5"/>
<dbReference type="EMBL" id="AP025739">
    <property type="protein sequence ID" value="BDI29851.1"/>
    <property type="molecule type" value="Genomic_DNA"/>
</dbReference>
<organism evidence="2 3">
    <name type="scientific">Capsulimonas corticalis</name>
    <dbReference type="NCBI Taxonomy" id="2219043"/>
    <lineage>
        <taxon>Bacteria</taxon>
        <taxon>Bacillati</taxon>
        <taxon>Armatimonadota</taxon>
        <taxon>Armatimonadia</taxon>
        <taxon>Capsulimonadales</taxon>
        <taxon>Capsulimonadaceae</taxon>
        <taxon>Capsulimonas</taxon>
    </lineage>
</organism>
<feature type="compositionally biased region" description="Basic residues" evidence="1">
    <location>
        <begin position="1"/>
        <end position="15"/>
    </location>
</feature>
<proteinExistence type="predicted"/>
<evidence type="ECO:0000313" key="2">
    <source>
        <dbReference type="EMBL" id="BDI29851.1"/>
    </source>
</evidence>
<feature type="region of interest" description="Disordered" evidence="1">
    <location>
        <begin position="1"/>
        <end position="26"/>
    </location>
</feature>
<protein>
    <submittedName>
        <fullName evidence="2">Uncharacterized protein</fullName>
    </submittedName>
</protein>
<gene>
    <name evidence="2" type="ORF">CCAX7_19020</name>
</gene>
<sequence length="60" mass="6449">MKMAAKRLIPRHIARKPPNEGGGPFESGVARGYGGALLLMIFSTALVARAPDGSRLNSWR</sequence>
<evidence type="ECO:0000313" key="3">
    <source>
        <dbReference type="Proteomes" id="UP000287394"/>
    </source>
</evidence>
<name>A0A9N7L1R5_9BACT</name>
<reference evidence="2 3" key="1">
    <citation type="journal article" date="2019" name="Int. J. Syst. Evol. Microbiol.">
        <title>Capsulimonas corticalis gen. nov., sp. nov., an aerobic capsulated bacterium, of a novel bacterial order, Capsulimonadales ord. nov., of the class Armatimonadia of the phylum Armatimonadetes.</title>
        <authorList>
            <person name="Li J."/>
            <person name="Kudo C."/>
            <person name="Tonouchi A."/>
        </authorList>
    </citation>
    <scope>NUCLEOTIDE SEQUENCE [LARGE SCALE GENOMIC DNA]</scope>
    <source>
        <strain evidence="2 3">AX-7</strain>
    </source>
</reference>
<accession>A0A9N7L1R5</accession>